<protein>
    <submittedName>
        <fullName evidence="1">Uncharacterized protein</fullName>
    </submittedName>
</protein>
<proteinExistence type="predicted"/>
<sequence length="40" mass="4477">MPPPALLRQGGKTTAVLRPLQEAVGPGAGFRYRFRNLRKR</sequence>
<accession>A0A0E3VXG6</accession>
<dbReference type="EMBL" id="AP014685">
    <property type="protein sequence ID" value="BAR62625.1"/>
    <property type="molecule type" value="Genomic_DNA"/>
</dbReference>
<evidence type="ECO:0000313" key="1">
    <source>
        <dbReference type="EMBL" id="BAR62625.1"/>
    </source>
</evidence>
<dbReference type="Proteomes" id="UP000063308">
    <property type="component" value="Chromosome"/>
</dbReference>
<gene>
    <name evidence="1" type="ORF">NK6_9486</name>
</gene>
<evidence type="ECO:0000313" key="2">
    <source>
        <dbReference type="Proteomes" id="UP000063308"/>
    </source>
</evidence>
<reference evidence="1 2" key="1">
    <citation type="submission" date="2014-11" db="EMBL/GenBank/DDBJ databases">
        <title>Symbiosis island explosion on the genome of extra-slow-growing strains of soybean bradyrhizobia with massive insertion sequences.</title>
        <authorList>
            <person name="Iida T."/>
            <person name="Minamisawa K."/>
        </authorList>
    </citation>
    <scope>NUCLEOTIDE SEQUENCE [LARGE SCALE GENOMIC DNA]</scope>
    <source>
        <strain evidence="1 2">NK6</strain>
    </source>
</reference>
<dbReference type="AlphaFoldDB" id="A0A0E3VXG6"/>
<name>A0A0E3VXG6_9BRAD</name>
<organism evidence="1 2">
    <name type="scientific">Bradyrhizobium diazoefficiens</name>
    <dbReference type="NCBI Taxonomy" id="1355477"/>
    <lineage>
        <taxon>Bacteria</taxon>
        <taxon>Pseudomonadati</taxon>
        <taxon>Pseudomonadota</taxon>
        <taxon>Alphaproteobacteria</taxon>
        <taxon>Hyphomicrobiales</taxon>
        <taxon>Nitrobacteraceae</taxon>
        <taxon>Bradyrhizobium</taxon>
    </lineage>
</organism>